<dbReference type="PANTHER" id="PTHR22576">
    <property type="entry name" value="MUCOSA ASSOCIATED LYMPHOID TISSUE LYMPHOMA TRANSLOCATION PROTEIN 1/PARACASPASE"/>
    <property type="match status" value="1"/>
</dbReference>
<feature type="signal peptide" evidence="1">
    <location>
        <begin position="1"/>
        <end position="22"/>
    </location>
</feature>
<dbReference type="InterPro" id="IPR011600">
    <property type="entry name" value="Pept_C14_caspase"/>
</dbReference>
<accession>A0A176YKF1</accession>
<dbReference type="EMBL" id="LSEF01000118">
    <property type="protein sequence ID" value="OAF06926.1"/>
    <property type="molecule type" value="Genomic_DNA"/>
</dbReference>
<keyword evidence="4" id="KW-1185">Reference proteome</keyword>
<name>A0A176YKF1_9BRAD</name>
<dbReference type="Gene3D" id="3.40.50.1460">
    <property type="match status" value="1"/>
</dbReference>
<dbReference type="SUPFAM" id="SSF52129">
    <property type="entry name" value="Caspase-like"/>
    <property type="match status" value="1"/>
</dbReference>
<dbReference type="InterPro" id="IPR029030">
    <property type="entry name" value="Caspase-like_dom_sf"/>
</dbReference>
<dbReference type="AlphaFoldDB" id="A0A176YKF1"/>
<evidence type="ECO:0000259" key="2">
    <source>
        <dbReference type="Pfam" id="PF00656"/>
    </source>
</evidence>
<evidence type="ECO:0000313" key="3">
    <source>
        <dbReference type="EMBL" id="OAF06926.1"/>
    </source>
</evidence>
<dbReference type="GO" id="GO:0006508">
    <property type="term" value="P:proteolysis"/>
    <property type="evidence" value="ECO:0007669"/>
    <property type="project" value="InterPro"/>
</dbReference>
<feature type="domain" description="Peptidase C14 caspase" evidence="2">
    <location>
        <begin position="36"/>
        <end position="260"/>
    </location>
</feature>
<dbReference type="InterPro" id="IPR052039">
    <property type="entry name" value="Caspase-related_regulators"/>
</dbReference>
<dbReference type="GO" id="GO:0004197">
    <property type="term" value="F:cysteine-type endopeptidase activity"/>
    <property type="evidence" value="ECO:0007669"/>
    <property type="project" value="InterPro"/>
</dbReference>
<proteinExistence type="predicted"/>
<dbReference type="PANTHER" id="PTHR22576:SF37">
    <property type="entry name" value="MUCOSA-ASSOCIATED LYMPHOID TISSUE LYMPHOMA TRANSLOCATION PROTEIN 1"/>
    <property type="match status" value="1"/>
</dbReference>
<comment type="caution">
    <text evidence="3">The sequence shown here is derived from an EMBL/GenBank/DDBJ whole genome shotgun (WGS) entry which is preliminary data.</text>
</comment>
<dbReference type="GeneID" id="32582535"/>
<gene>
    <name evidence="3" type="ORF">AXW67_31255</name>
</gene>
<keyword evidence="1" id="KW-0732">Signal</keyword>
<feature type="chain" id="PRO_5008054841" description="Peptidase C14 caspase domain-containing protein" evidence="1">
    <location>
        <begin position="23"/>
        <end position="567"/>
    </location>
</feature>
<reference evidence="3 4" key="1">
    <citation type="submission" date="2016-02" db="EMBL/GenBank/DDBJ databases">
        <title>Draft genome sequence of the strain BR 10247T Bradyrhizobium neotropicale isolated from nodules of Centrolobium paraense.</title>
        <authorList>
            <person name="Simoes-Araujo J.L."/>
            <person name="Barauna A.C."/>
            <person name="Silva K."/>
            <person name="Zilli J.E."/>
        </authorList>
    </citation>
    <scope>NUCLEOTIDE SEQUENCE [LARGE SCALE GENOMIC DNA]</scope>
    <source>
        <strain evidence="3 4">BR 10247</strain>
    </source>
</reference>
<dbReference type="Proteomes" id="UP000077173">
    <property type="component" value="Unassembled WGS sequence"/>
</dbReference>
<evidence type="ECO:0000313" key="4">
    <source>
        <dbReference type="Proteomes" id="UP000077173"/>
    </source>
</evidence>
<evidence type="ECO:0000256" key="1">
    <source>
        <dbReference type="SAM" id="SignalP"/>
    </source>
</evidence>
<sequence>MRYFAKSAVLIVFACLSAVCSAEDIPNYVFEQPVPRKAYVLSISDYEHEDKLPSSAKDEATVKAKLEALKFNVILASDEAKKTAEGLRSDLKFFFSSVKRGDIVLVYYSGHGFWFRGRNFIVPSTVDNANPPKQPGSGDPVDPEDLNVSVSEIVSLVDHVGAGQATIVVDACRDAPKFPMSKADALQKKVDLLQGASSLLFFAAQEGYSSEGSTDPNQNSKYTGYWLKYVDQPGKPIIDAHRQATIAVQMATQGHQIPELGGVYSGALYPAPSQEILDEEKASWLAILTAGTEGDANFYVRLLPGSRFVAAARKWLADRQSQPRKTTTSQVNPLAVENAGQFSTVLSTRTFPTDANKLGATLSMVVPGLSGNLEFSGTQRSDGENAAPQSKPYITARATIDTFDRPSVTGSKLSTLNKGDSFTVSNFLRVGQKNWIEGSFQDGKKIYVPDATVPDLRNLATAKLRVSDVTFGSSDILSPPNFSSLAKTIEEIGVKNVVGVSIRIRPPTNVDKSYGAQSSQLRLTRIRSELSRLGISNALIGGIIEQGEGTTVANTARVTIAVNQEAK</sequence>
<protein>
    <recommendedName>
        <fullName evidence="2">Peptidase C14 caspase domain-containing protein</fullName>
    </recommendedName>
</protein>
<dbReference type="Pfam" id="PF00656">
    <property type="entry name" value="Peptidase_C14"/>
    <property type="match status" value="1"/>
</dbReference>
<organism evidence="3 4">
    <name type="scientific">Bradyrhizobium neotropicale</name>
    <dbReference type="NCBI Taxonomy" id="1497615"/>
    <lineage>
        <taxon>Bacteria</taxon>
        <taxon>Pseudomonadati</taxon>
        <taxon>Pseudomonadota</taxon>
        <taxon>Alphaproteobacteria</taxon>
        <taxon>Hyphomicrobiales</taxon>
        <taxon>Nitrobacteraceae</taxon>
        <taxon>Bradyrhizobium</taxon>
    </lineage>
</organism>